<dbReference type="KEGG" id="jde:Jden_1284"/>
<dbReference type="STRING" id="471856.Jden_1284"/>
<dbReference type="HOGENOM" id="CLU_1633191_0_0_11"/>
<dbReference type="Proteomes" id="UP000000628">
    <property type="component" value="Chromosome"/>
</dbReference>
<dbReference type="EMBL" id="CP001706">
    <property type="protein sequence ID" value="ACV08940.1"/>
    <property type="molecule type" value="Genomic_DNA"/>
</dbReference>
<name>C7R483_JONDD</name>
<feature type="chain" id="PRO_5002983131" evidence="2">
    <location>
        <begin position="22"/>
        <end position="162"/>
    </location>
</feature>
<dbReference type="RefSeq" id="WP_015771568.1">
    <property type="nucleotide sequence ID" value="NC_013174.1"/>
</dbReference>
<proteinExistence type="predicted"/>
<keyword evidence="2" id="KW-0732">Signal</keyword>
<gene>
    <name evidence="3" type="ordered locus">Jden_1284</name>
</gene>
<organism evidence="3 4">
    <name type="scientific">Jonesia denitrificans (strain ATCC 14870 / DSM 20603 / BCRC 15368 / CIP 55.134 / JCM 11481 / NBRC 15587 / NCTC 10816 / Prevot 55134)</name>
    <name type="common">Listeria denitrificans</name>
    <dbReference type="NCBI Taxonomy" id="471856"/>
    <lineage>
        <taxon>Bacteria</taxon>
        <taxon>Bacillati</taxon>
        <taxon>Actinomycetota</taxon>
        <taxon>Actinomycetes</taxon>
        <taxon>Micrococcales</taxon>
        <taxon>Jonesiaceae</taxon>
        <taxon>Jonesia</taxon>
    </lineage>
</organism>
<keyword evidence="1" id="KW-0472">Membrane</keyword>
<evidence type="ECO:0000256" key="1">
    <source>
        <dbReference type="SAM" id="Phobius"/>
    </source>
</evidence>
<dbReference type="OrthoDB" id="5147815at2"/>
<evidence type="ECO:0000313" key="3">
    <source>
        <dbReference type="EMBL" id="ACV08940.1"/>
    </source>
</evidence>
<feature type="signal peptide" evidence="2">
    <location>
        <begin position="1"/>
        <end position="21"/>
    </location>
</feature>
<keyword evidence="1" id="KW-1133">Transmembrane helix</keyword>
<sequence>MTQRLATALTIASAVITTTLAANTMLTWPHALTITGTTALITWVLTIIPTADPIPTTPRRTHNRPGARDDVSHLSWTLFSRDGTTSYSGHTRLRALTTSALTRAGCDLTTASGQQRAQELLGPPLYQQLMTRTSGMNNKAVITLLSRLDDITTTANHTKDHS</sequence>
<evidence type="ECO:0000313" key="4">
    <source>
        <dbReference type="Proteomes" id="UP000000628"/>
    </source>
</evidence>
<feature type="transmembrane region" description="Helical" evidence="1">
    <location>
        <begin position="31"/>
        <end position="51"/>
    </location>
</feature>
<protein>
    <submittedName>
        <fullName evidence="3">Uncharacterized protein</fullName>
    </submittedName>
</protein>
<keyword evidence="4" id="KW-1185">Reference proteome</keyword>
<keyword evidence="1" id="KW-0812">Transmembrane</keyword>
<dbReference type="AlphaFoldDB" id="C7R483"/>
<reference evidence="3 4" key="1">
    <citation type="journal article" date="2009" name="Stand. Genomic Sci.">
        <title>Complete genome sequence of Jonesia denitrificans type strain (Prevot 55134).</title>
        <authorList>
            <person name="Pukall R."/>
            <person name="Gehrich-Schroter G."/>
            <person name="Lapidus A."/>
            <person name="Nolan M."/>
            <person name="Glavina Del Rio T."/>
            <person name="Lucas S."/>
            <person name="Chen F."/>
            <person name="Tice H."/>
            <person name="Pitluck S."/>
            <person name="Cheng J.F."/>
            <person name="Copeland A."/>
            <person name="Saunders E."/>
            <person name="Brettin T."/>
            <person name="Detter J.C."/>
            <person name="Bruce D."/>
            <person name="Goodwin L."/>
            <person name="Pati A."/>
            <person name="Ivanova N."/>
            <person name="Mavromatis K."/>
            <person name="Ovchinnikova G."/>
            <person name="Chen A."/>
            <person name="Palaniappan K."/>
            <person name="Land M."/>
            <person name="Hauser L."/>
            <person name="Chang Y.J."/>
            <person name="Jeffries C.D."/>
            <person name="Chain P."/>
            <person name="Goker M."/>
            <person name="Bristow J."/>
            <person name="Eisen J.A."/>
            <person name="Markowitz V."/>
            <person name="Hugenholtz P."/>
            <person name="Kyrpides N.C."/>
            <person name="Klenk H.P."/>
            <person name="Han C."/>
        </authorList>
    </citation>
    <scope>NUCLEOTIDE SEQUENCE [LARGE SCALE GENOMIC DNA]</scope>
    <source>
        <strain evidence="4">ATCC 14870 / DSM 20603 / BCRC 15368 / CIP 55.134 / JCM 11481 / NBRC 15587 / NCTC 10816 / Prevot 55134</strain>
    </source>
</reference>
<evidence type="ECO:0000256" key="2">
    <source>
        <dbReference type="SAM" id="SignalP"/>
    </source>
</evidence>
<accession>C7R483</accession>